<proteinExistence type="predicted"/>
<dbReference type="GO" id="GO:0046872">
    <property type="term" value="F:metal ion binding"/>
    <property type="evidence" value="ECO:0007669"/>
    <property type="project" value="InterPro"/>
</dbReference>
<feature type="domain" description="Peptidase M16 N-terminal" evidence="2">
    <location>
        <begin position="71"/>
        <end position="147"/>
    </location>
</feature>
<gene>
    <name evidence="4" type="ORF">HETIRDRAFT_58963</name>
</gene>
<dbReference type="InterPro" id="IPR007863">
    <property type="entry name" value="Peptidase_M16_C"/>
</dbReference>
<evidence type="ECO:0000313" key="5">
    <source>
        <dbReference type="Proteomes" id="UP000030671"/>
    </source>
</evidence>
<dbReference type="RefSeq" id="XP_009540391.1">
    <property type="nucleotide sequence ID" value="XM_009542096.1"/>
</dbReference>
<dbReference type="AlphaFoldDB" id="W4KNK0"/>
<dbReference type="Gene3D" id="3.30.830.10">
    <property type="entry name" value="Metalloenzyme, LuxS/M16 peptidase-like"/>
    <property type="match status" value="4"/>
</dbReference>
<dbReference type="OrthoDB" id="4953at2759"/>
<dbReference type="InParanoid" id="W4KNK0"/>
<accession>W4KNK0</accession>
<feature type="compositionally biased region" description="Acidic residues" evidence="1">
    <location>
        <begin position="1045"/>
        <end position="1056"/>
    </location>
</feature>
<dbReference type="FunFam" id="3.30.830.10:FF:000031">
    <property type="entry name" value="Putative zinc metalloprotease"/>
    <property type="match status" value="1"/>
</dbReference>
<dbReference type="eggNOG" id="KOG0961">
    <property type="taxonomic scope" value="Eukaryota"/>
</dbReference>
<dbReference type="InterPro" id="IPR011765">
    <property type="entry name" value="Pept_M16_N"/>
</dbReference>
<dbReference type="SUPFAM" id="SSF63411">
    <property type="entry name" value="LuxS/MPP-like metallohydrolase"/>
    <property type="match status" value="4"/>
</dbReference>
<organism evidence="4 5">
    <name type="scientific">Heterobasidion irregulare (strain TC 32-1)</name>
    <dbReference type="NCBI Taxonomy" id="747525"/>
    <lineage>
        <taxon>Eukaryota</taxon>
        <taxon>Fungi</taxon>
        <taxon>Dikarya</taxon>
        <taxon>Basidiomycota</taxon>
        <taxon>Agaricomycotina</taxon>
        <taxon>Agaricomycetes</taxon>
        <taxon>Russulales</taxon>
        <taxon>Bondarzewiaceae</taxon>
        <taxon>Heterobasidion</taxon>
        <taxon>Heterobasidion annosum species complex</taxon>
    </lineage>
</organism>
<dbReference type="FunCoup" id="W4KNK0">
    <property type="interactions" value="8"/>
</dbReference>
<name>W4KNK0_HETIT</name>
<reference evidence="4 5" key="1">
    <citation type="journal article" date="2012" name="New Phytol.">
        <title>Insight into trade-off between wood decay and parasitism from the genome of a fungal forest pathogen.</title>
        <authorList>
            <person name="Olson A."/>
            <person name="Aerts A."/>
            <person name="Asiegbu F."/>
            <person name="Belbahri L."/>
            <person name="Bouzid O."/>
            <person name="Broberg A."/>
            <person name="Canback B."/>
            <person name="Coutinho P.M."/>
            <person name="Cullen D."/>
            <person name="Dalman K."/>
            <person name="Deflorio G."/>
            <person name="van Diepen L.T."/>
            <person name="Dunand C."/>
            <person name="Duplessis S."/>
            <person name="Durling M."/>
            <person name="Gonthier P."/>
            <person name="Grimwood J."/>
            <person name="Fossdal C.G."/>
            <person name="Hansson D."/>
            <person name="Henrissat B."/>
            <person name="Hietala A."/>
            <person name="Himmelstrand K."/>
            <person name="Hoffmeister D."/>
            <person name="Hogberg N."/>
            <person name="James T.Y."/>
            <person name="Karlsson M."/>
            <person name="Kohler A."/>
            <person name="Kues U."/>
            <person name="Lee Y.H."/>
            <person name="Lin Y.C."/>
            <person name="Lind M."/>
            <person name="Lindquist E."/>
            <person name="Lombard V."/>
            <person name="Lucas S."/>
            <person name="Lunden K."/>
            <person name="Morin E."/>
            <person name="Murat C."/>
            <person name="Park J."/>
            <person name="Raffaello T."/>
            <person name="Rouze P."/>
            <person name="Salamov A."/>
            <person name="Schmutz J."/>
            <person name="Solheim H."/>
            <person name="Stahlberg J."/>
            <person name="Velez H."/>
            <person name="de Vries R.P."/>
            <person name="Wiebenga A."/>
            <person name="Woodward S."/>
            <person name="Yakovlev I."/>
            <person name="Garbelotto M."/>
            <person name="Martin F."/>
            <person name="Grigoriev I.V."/>
            <person name="Stenlid J."/>
        </authorList>
    </citation>
    <scope>NUCLEOTIDE SEQUENCE [LARGE SCALE GENOMIC DNA]</scope>
    <source>
        <strain evidence="4 5">TC 32-1</strain>
    </source>
</reference>
<dbReference type="KEGG" id="hir:HETIRDRAFT_58963"/>
<evidence type="ECO:0000259" key="3">
    <source>
        <dbReference type="Pfam" id="PF05193"/>
    </source>
</evidence>
<evidence type="ECO:0000259" key="2">
    <source>
        <dbReference type="Pfam" id="PF00675"/>
    </source>
</evidence>
<dbReference type="Proteomes" id="UP000030671">
    <property type="component" value="Unassembled WGS sequence"/>
</dbReference>
<feature type="domain" description="Peptidase M16 C-terminal" evidence="3">
    <location>
        <begin position="209"/>
        <end position="406"/>
    </location>
</feature>
<evidence type="ECO:0000256" key="1">
    <source>
        <dbReference type="SAM" id="MobiDB-lite"/>
    </source>
</evidence>
<sequence>MSPSLESTASLPSSPESHGNFDLVRRVKLDFTDTIITKWRSRVTGLSVVHISYDAPIVNGYLAVATEIFDDTGCPHTLEHLVFMGSEKYPYKGIIDHFANRGFSSGTNAWTDTDHTAYTVSTAGETGFLQILPIYFDHVLYPTITKAGFVTEVHHINGDGEDAGVVYSEMQGRESSAGDIMALELQRLVNPPDSAYRSETGGLKSALRKLTVEQIRAYHAKYYVPHNLTLIVAGRLPSGTETLLSVIDKQVEPSIIAHGQAKGPSPEGWKRPFLETPSVRRSPLKETIKKTIEFPSSDESNGELMIGFLGPHMDDFLDSQALDVMGSYLSGSTTAPLIKEFVEIDPPLCSYIYFGEDTRATFSDLTIYIGDIATANLDTFDQRIMDSFKRIASEGIEMDRMSRVLNREQRQLLNKLEADGGDAFSGALISEALYGRRDGSQIEEALDELKQLAKLRTWTNEQWTALLKKYYIDAHSVVVRGKPSAKLSEKLAEKEKARLEKRKARLGPDGLAKAAQELRDALAEHEKPIPKEIITAFPVPDVKSIAWIPVESAQEPGIGRTSRVPLPETDLARHVARDGEELPFFVQYDHVKSDFISINAHFSLAKLPNHLRPYLSTYIQSFFSLPVSRHNGEYLTHEEVVDKLEDETVSHEIGLGTSGLFPELIRVSLQVEVAKYEEAVAWVKDLVYGSVFARDRQALQINVAQIQQSLPAMKRSGSTVLSAMTMEVLMTESSSNRAGGVLQQGHFLPILAKQLMDAPEEAIQAFEEIRKYLTDPTGIRMSVAGNVKDIPNPRAPWAKYFADVLPVSQLAPVPMASENLSEIGRNPTKKAIIVELSTIESTFSAHIAKGIQGFAHPDYPAYRITMELLNATESYLWRAIRGSGLAYGAYLGADTEVGTISFMLYRTSNSIKGYEEGAAVVRGLVDGSVELDQTVLDAAKSSIVYGVSKGVSTPGRAANSSFTNQALRGVPQNYNIDLLKKFELVTKEDVLYALRKYILPVFDPATSVVVSVTAPGKTEEITQGLTAIGYEVEMRTVDVGREGEFESDEEESDDEGSSTGSSDEA</sequence>
<dbReference type="Pfam" id="PF05193">
    <property type="entry name" value="Peptidase_M16_C"/>
    <property type="match status" value="1"/>
</dbReference>
<dbReference type="FunFam" id="3.30.830.10:FF:000015">
    <property type="entry name" value="Putative zinc metalloprotease"/>
    <property type="match status" value="1"/>
</dbReference>
<keyword evidence="5" id="KW-1185">Reference proteome</keyword>
<dbReference type="MEROPS" id="M16.A18"/>
<dbReference type="InterPro" id="IPR011249">
    <property type="entry name" value="Metalloenz_LuxS/M16"/>
</dbReference>
<feature type="region of interest" description="Disordered" evidence="1">
    <location>
        <begin position="1038"/>
        <end position="1065"/>
    </location>
</feature>
<dbReference type="STRING" id="747525.W4KNK0"/>
<dbReference type="GeneID" id="20678457"/>
<dbReference type="HOGENOM" id="CLU_006065_0_0_1"/>
<dbReference type="Pfam" id="PF00675">
    <property type="entry name" value="Peptidase_M16"/>
    <property type="match status" value="1"/>
</dbReference>
<dbReference type="EMBL" id="KI925454">
    <property type="protein sequence ID" value="ETW86965.1"/>
    <property type="molecule type" value="Genomic_DNA"/>
</dbReference>
<dbReference type="PANTHER" id="PTHR43016">
    <property type="entry name" value="PRESEQUENCE PROTEASE"/>
    <property type="match status" value="1"/>
</dbReference>
<evidence type="ECO:0000313" key="4">
    <source>
        <dbReference type="EMBL" id="ETW86965.1"/>
    </source>
</evidence>
<dbReference type="PANTHER" id="PTHR43016:SF16">
    <property type="entry name" value="METALLOPROTEASE, PUTATIVE (AFU_ORTHOLOGUE AFUA_4G07610)-RELATED"/>
    <property type="match status" value="1"/>
</dbReference>
<protein>
    <submittedName>
        <fullName evidence="4">Metallo peptidase M16</fullName>
    </submittedName>
</protein>